<dbReference type="Gene3D" id="1.10.2020.10">
    <property type="entry name" value="uronate isomerase, domain 2, chain A"/>
    <property type="match status" value="1"/>
</dbReference>
<evidence type="ECO:0000256" key="3">
    <source>
        <dbReference type="ARBA" id="ARBA00008397"/>
    </source>
</evidence>
<reference evidence="8 9" key="1">
    <citation type="submission" date="2024-03" db="EMBL/GenBank/DDBJ databases">
        <title>Mouse gut bacterial collection (mGBC) of GemPharmatech.</title>
        <authorList>
            <person name="He Y."/>
            <person name="Dong L."/>
            <person name="Wu D."/>
            <person name="Gao X."/>
            <person name="Lin Z."/>
        </authorList>
    </citation>
    <scope>NUCLEOTIDE SEQUENCE [LARGE SCALE GENOMIC DNA]</scope>
    <source>
        <strain evidence="8 9">54-13</strain>
    </source>
</reference>
<dbReference type="InterPro" id="IPR032466">
    <property type="entry name" value="Metal_Hydrolase"/>
</dbReference>
<comment type="catalytic activity">
    <reaction evidence="7">
        <text>aldehydo-D-galacturonate = keto-D-tagaturonate</text>
        <dbReference type="Rhea" id="RHEA:27702"/>
        <dbReference type="ChEBI" id="CHEBI:12952"/>
        <dbReference type="ChEBI" id="CHEBI:17886"/>
    </reaction>
</comment>
<comment type="catalytic activity">
    <reaction evidence="1 7">
        <text>D-glucuronate = D-fructuronate</text>
        <dbReference type="Rhea" id="RHEA:13049"/>
        <dbReference type="ChEBI" id="CHEBI:58720"/>
        <dbReference type="ChEBI" id="CHEBI:59863"/>
        <dbReference type="EC" id="5.3.1.12"/>
    </reaction>
</comment>
<evidence type="ECO:0000256" key="1">
    <source>
        <dbReference type="ARBA" id="ARBA00001165"/>
    </source>
</evidence>
<dbReference type="RefSeq" id="WP_121699504.1">
    <property type="nucleotide sequence ID" value="NZ_JBCLPP010000019.1"/>
</dbReference>
<dbReference type="PANTHER" id="PTHR30068">
    <property type="entry name" value="URONATE ISOMERASE"/>
    <property type="match status" value="1"/>
</dbReference>
<dbReference type="EC" id="5.3.1.12" evidence="4 7"/>
<evidence type="ECO:0000256" key="6">
    <source>
        <dbReference type="ARBA" id="ARBA00023235"/>
    </source>
</evidence>
<keyword evidence="9" id="KW-1185">Reference proteome</keyword>
<dbReference type="HAMAP" id="MF_00675">
    <property type="entry name" value="UxaC"/>
    <property type="match status" value="1"/>
</dbReference>
<organism evidence="8 9">
    <name type="scientific">Heminiphilus faecis</name>
    <dbReference type="NCBI Taxonomy" id="2601703"/>
    <lineage>
        <taxon>Bacteria</taxon>
        <taxon>Pseudomonadati</taxon>
        <taxon>Bacteroidota</taxon>
        <taxon>Bacteroidia</taxon>
        <taxon>Bacteroidales</taxon>
        <taxon>Muribaculaceae</taxon>
        <taxon>Heminiphilus</taxon>
    </lineage>
</organism>
<dbReference type="PANTHER" id="PTHR30068:SF4">
    <property type="entry name" value="URONATE ISOMERASE"/>
    <property type="match status" value="1"/>
</dbReference>
<proteinExistence type="inferred from homology"/>
<evidence type="ECO:0000256" key="7">
    <source>
        <dbReference type="HAMAP-Rule" id="MF_00675"/>
    </source>
</evidence>
<evidence type="ECO:0000313" key="8">
    <source>
        <dbReference type="EMBL" id="MEY8245556.1"/>
    </source>
</evidence>
<dbReference type="NCBIfam" id="NF002794">
    <property type="entry name" value="PRK02925.1"/>
    <property type="match status" value="1"/>
</dbReference>
<keyword evidence="6 7" id="KW-0413">Isomerase</keyword>
<dbReference type="InterPro" id="IPR003766">
    <property type="entry name" value="Uronate_isomerase"/>
</dbReference>
<comment type="similarity">
    <text evidence="3 7">Belongs to the metallo-dependent hydrolases superfamily. Uronate isomerase family.</text>
</comment>
<protein>
    <recommendedName>
        <fullName evidence="5 7">Uronate isomerase</fullName>
        <ecNumber evidence="4 7">5.3.1.12</ecNumber>
    </recommendedName>
    <alternativeName>
        <fullName evidence="7">Glucuronate isomerase</fullName>
    </alternativeName>
    <alternativeName>
        <fullName evidence="7">Uronic isomerase</fullName>
    </alternativeName>
</protein>
<evidence type="ECO:0000256" key="2">
    <source>
        <dbReference type="ARBA" id="ARBA00004892"/>
    </source>
</evidence>
<dbReference type="GO" id="GO:0008880">
    <property type="term" value="F:glucuronate isomerase activity"/>
    <property type="evidence" value="ECO:0007669"/>
    <property type="project" value="UniProtKB-EC"/>
</dbReference>
<dbReference type="Proteomes" id="UP001565200">
    <property type="component" value="Unassembled WGS sequence"/>
</dbReference>
<dbReference type="Pfam" id="PF02614">
    <property type="entry name" value="UxaC"/>
    <property type="match status" value="1"/>
</dbReference>
<dbReference type="EMBL" id="JBCLPP010000019">
    <property type="protein sequence ID" value="MEY8245556.1"/>
    <property type="molecule type" value="Genomic_DNA"/>
</dbReference>
<evidence type="ECO:0000256" key="5">
    <source>
        <dbReference type="ARBA" id="ARBA00020555"/>
    </source>
</evidence>
<gene>
    <name evidence="7 8" type="primary">uxaC</name>
    <name evidence="8" type="ORF">AAK873_07990</name>
</gene>
<dbReference type="SUPFAM" id="SSF51556">
    <property type="entry name" value="Metallo-dependent hydrolases"/>
    <property type="match status" value="1"/>
</dbReference>
<sequence>MKPFLNEDFLLDSPVACSLYHEHAAKMPIIDYHCHLSPQMIAEDYRFSSITELWLGGDHYKWRAMRANGVPEHYITGDADDWAKFLKWAETVPYTLRNPLYHWTHMELKSAFGITDTLNPSSARRIYDACNERLADPAMSARGLMRHYNVEVVCTTDDPVDDLCWHKAIADSGFTVKVKPAWRPDKAMAVADPVTYRGYVERLGEVAGVSVADYDGLLNALALRHDYFASCGCTVADHGVSTMPWAPCSRDEAAALYARVIAGERLADGEVLKLQTAILLELARMNHAKGWVQQFHFGALRNVNSRMFRALGPDTGFDTIGDWRSAEALAGFLNELDVEDRLAKTILYNLNPADNTMIAAMIANFQDGTVPGKIQMGSGWWFNDQLDGMRNQMNALSMQGLMSRFVGMLTDSRSFLSYPRHEYFRRVLCGLVGDDVDRGLIPASEMPRVAAMVEDICYNNAKNYFDL</sequence>
<name>A0ABV4CY43_9BACT</name>
<dbReference type="Gene3D" id="3.20.20.140">
    <property type="entry name" value="Metal-dependent hydrolases"/>
    <property type="match status" value="1"/>
</dbReference>
<comment type="pathway">
    <text evidence="2 7">Carbohydrate metabolism; pentose and glucuronate interconversion.</text>
</comment>
<evidence type="ECO:0000256" key="4">
    <source>
        <dbReference type="ARBA" id="ARBA00012546"/>
    </source>
</evidence>
<comment type="caution">
    <text evidence="8">The sequence shown here is derived from an EMBL/GenBank/DDBJ whole genome shotgun (WGS) entry which is preliminary data.</text>
</comment>
<evidence type="ECO:0000313" key="9">
    <source>
        <dbReference type="Proteomes" id="UP001565200"/>
    </source>
</evidence>
<accession>A0ABV4CY43</accession>